<evidence type="ECO:0000313" key="7">
    <source>
        <dbReference type="EMBL" id="CEO55837.1"/>
    </source>
</evidence>
<dbReference type="GO" id="GO:0016491">
    <property type="term" value="F:oxidoreductase activity"/>
    <property type="evidence" value="ECO:0007669"/>
    <property type="project" value="UniProtKB-KW"/>
</dbReference>
<accession>A0A0B7KKB5</accession>
<evidence type="ECO:0000256" key="1">
    <source>
        <dbReference type="ARBA" id="ARBA00001947"/>
    </source>
</evidence>
<dbReference type="Pfam" id="PF00107">
    <property type="entry name" value="ADH_zinc_N"/>
    <property type="match status" value="1"/>
</dbReference>
<dbReference type="InterPro" id="IPR013154">
    <property type="entry name" value="ADH-like_N"/>
</dbReference>
<feature type="domain" description="Enoyl reductase (ER)" evidence="6">
    <location>
        <begin position="18"/>
        <end position="378"/>
    </location>
</feature>
<dbReference type="FunFam" id="3.40.50.720:FF:000003">
    <property type="entry name" value="S-(hydroxymethyl)glutathione dehydrogenase"/>
    <property type="match status" value="1"/>
</dbReference>
<reference evidence="7" key="1">
    <citation type="submission" date="2015-01" db="EMBL/GenBank/DDBJ databases">
        <authorList>
            <person name="Durling Mikael"/>
        </authorList>
    </citation>
    <scope>NUCLEOTIDE SEQUENCE</scope>
</reference>
<evidence type="ECO:0000259" key="6">
    <source>
        <dbReference type="SMART" id="SM00829"/>
    </source>
</evidence>
<dbReference type="GO" id="GO:0046872">
    <property type="term" value="F:metal ion binding"/>
    <property type="evidence" value="ECO:0007669"/>
    <property type="project" value="UniProtKB-KW"/>
</dbReference>
<keyword evidence="4" id="KW-0862">Zinc</keyword>
<dbReference type="Proteomes" id="UP000616885">
    <property type="component" value="Unassembled WGS sequence"/>
</dbReference>
<sequence>MSDTEQITTKAYVVAERGGPFELRDVMLDKLHPTEVLVEIKYTGLCHTDLVVQQGGMPIGGYPAVLGHEGLGIVRRVGPNVSDQSLKQGDTVLLSFHTCRQCRGCLEERYGSCSQMTETNFINTGRKGPGAPSPISLPDGTPVHGQFFGQSSLSKLAVVSENSVVKISADPQDLSYFPPLACGYLTGAGTVLNVLRPRRDSKLVVLGMGAVGLAAMLAAKALGVEHLMAVDLVDEKLQLASSLGATHTINTNTTQDLNSAVRDKFSDGVDYIIDTTGVAKLLQASVDALSHEGTLALVGVPSPTATFQVNALDLLLSCKRILGVIEGFSNPQKLIPELLELYYSGKFPINKISKCYPAEDLHQAIEDLKAGRVIKPVVSWHNIH</sequence>
<dbReference type="EMBL" id="JADCTT010000001">
    <property type="protein sequence ID" value="KAF9760291.1"/>
    <property type="molecule type" value="Genomic_DNA"/>
</dbReference>
<comment type="cofactor">
    <cofactor evidence="1">
        <name>Zn(2+)</name>
        <dbReference type="ChEBI" id="CHEBI:29105"/>
    </cofactor>
</comment>
<evidence type="ECO:0000313" key="8">
    <source>
        <dbReference type="EMBL" id="KAF9760291.1"/>
    </source>
</evidence>
<protein>
    <recommendedName>
        <fullName evidence="6">Enoyl reductase (ER) domain-containing protein</fullName>
    </recommendedName>
</protein>
<dbReference type="Pfam" id="PF08240">
    <property type="entry name" value="ADH_N"/>
    <property type="match status" value="1"/>
</dbReference>
<proteinExistence type="inferred from homology"/>
<dbReference type="SMART" id="SM00829">
    <property type="entry name" value="PKS_ER"/>
    <property type="match status" value="1"/>
</dbReference>
<dbReference type="AlphaFoldDB" id="A0A0B7KKB5"/>
<dbReference type="InterPro" id="IPR011032">
    <property type="entry name" value="GroES-like_sf"/>
</dbReference>
<dbReference type="PANTHER" id="PTHR43350">
    <property type="entry name" value="NAD-DEPENDENT ALCOHOL DEHYDROGENASE"/>
    <property type="match status" value="1"/>
</dbReference>
<name>A0A0B7KKB5_BIOOC</name>
<evidence type="ECO:0000256" key="3">
    <source>
        <dbReference type="ARBA" id="ARBA00022723"/>
    </source>
</evidence>
<reference evidence="8" key="2">
    <citation type="submission" date="2020-10" db="EMBL/GenBank/DDBJ databases">
        <title>High-Quality Genome Resource of Clonostachys rosea strain S41 by Oxford Nanopore Long-Read Sequencing.</title>
        <authorList>
            <person name="Wang H."/>
        </authorList>
    </citation>
    <scope>NUCLEOTIDE SEQUENCE</scope>
    <source>
        <strain evidence="8">S41</strain>
    </source>
</reference>
<evidence type="ECO:0000256" key="5">
    <source>
        <dbReference type="ARBA" id="ARBA00023002"/>
    </source>
</evidence>
<dbReference type="InterPro" id="IPR036291">
    <property type="entry name" value="NAD(P)-bd_dom_sf"/>
</dbReference>
<gene>
    <name evidence="7" type="ORF">BN869_000011895_1</name>
    <name evidence="8" type="ORF">IM811_001985</name>
</gene>
<dbReference type="SUPFAM" id="SSF50129">
    <property type="entry name" value="GroES-like"/>
    <property type="match status" value="1"/>
</dbReference>
<evidence type="ECO:0000256" key="4">
    <source>
        <dbReference type="ARBA" id="ARBA00022833"/>
    </source>
</evidence>
<dbReference type="InterPro" id="IPR020843">
    <property type="entry name" value="ER"/>
</dbReference>
<comment type="similarity">
    <text evidence="2">Belongs to the zinc-containing alcohol dehydrogenase family.</text>
</comment>
<evidence type="ECO:0000256" key="2">
    <source>
        <dbReference type="ARBA" id="ARBA00008072"/>
    </source>
</evidence>
<dbReference type="EMBL" id="CDPU01000057">
    <property type="protein sequence ID" value="CEO55837.1"/>
    <property type="molecule type" value="Genomic_DNA"/>
</dbReference>
<organism evidence="7">
    <name type="scientific">Bionectria ochroleuca</name>
    <name type="common">Gliocladium roseum</name>
    <dbReference type="NCBI Taxonomy" id="29856"/>
    <lineage>
        <taxon>Eukaryota</taxon>
        <taxon>Fungi</taxon>
        <taxon>Dikarya</taxon>
        <taxon>Ascomycota</taxon>
        <taxon>Pezizomycotina</taxon>
        <taxon>Sordariomycetes</taxon>
        <taxon>Hypocreomycetidae</taxon>
        <taxon>Hypocreales</taxon>
        <taxon>Bionectriaceae</taxon>
        <taxon>Clonostachys</taxon>
    </lineage>
</organism>
<dbReference type="Gene3D" id="3.40.50.720">
    <property type="entry name" value="NAD(P)-binding Rossmann-like Domain"/>
    <property type="match status" value="1"/>
</dbReference>
<dbReference type="InterPro" id="IPR013149">
    <property type="entry name" value="ADH-like_C"/>
</dbReference>
<dbReference type="PANTHER" id="PTHR43350:SF20">
    <property type="entry name" value="ENOYL REDUCTASE (ER) DOMAIN-CONTAINING PROTEIN"/>
    <property type="match status" value="1"/>
</dbReference>
<keyword evidence="3" id="KW-0479">Metal-binding</keyword>
<keyword evidence="5" id="KW-0560">Oxidoreductase</keyword>
<dbReference type="CDD" id="cd08278">
    <property type="entry name" value="benzyl_alcohol_DH"/>
    <property type="match status" value="1"/>
</dbReference>
<dbReference type="SUPFAM" id="SSF51735">
    <property type="entry name" value="NAD(P)-binding Rossmann-fold domains"/>
    <property type="match status" value="1"/>
</dbReference>
<dbReference type="Gene3D" id="3.90.180.10">
    <property type="entry name" value="Medium-chain alcohol dehydrogenases, catalytic domain"/>
    <property type="match status" value="1"/>
</dbReference>